<proteinExistence type="predicted"/>
<feature type="compositionally biased region" description="Basic and acidic residues" evidence="8">
    <location>
        <begin position="384"/>
        <end position="395"/>
    </location>
</feature>
<keyword evidence="1" id="KW-0597">Phosphoprotein</keyword>
<evidence type="ECO:0000256" key="2">
    <source>
        <dbReference type="ARBA" id="ARBA00022723"/>
    </source>
</evidence>
<protein>
    <recommendedName>
        <fullName evidence="7">TRAF-type zinc finger domain-containing protein 1</fullName>
    </recommendedName>
</protein>
<evidence type="ECO:0000256" key="7">
    <source>
        <dbReference type="ARBA" id="ARBA00040410"/>
    </source>
</evidence>
<evidence type="ECO:0000256" key="8">
    <source>
        <dbReference type="SAM" id="MobiDB-lite"/>
    </source>
</evidence>
<dbReference type="FunCoup" id="A0A663E123">
    <property type="interactions" value="367"/>
</dbReference>
<keyword evidence="4" id="KW-0862">Zinc</keyword>
<dbReference type="InterPro" id="IPR051986">
    <property type="entry name" value="Innate_Immune_Apopt_Reg"/>
</dbReference>
<evidence type="ECO:0000256" key="6">
    <source>
        <dbReference type="ARBA" id="ARBA00037636"/>
    </source>
</evidence>
<dbReference type="PANTHER" id="PTHR16295:SF19">
    <property type="entry name" value="TRAF-TYPE ZINC FINGER DOMAIN-CONTAINING PROTEIN 1"/>
    <property type="match status" value="1"/>
</dbReference>
<keyword evidence="11" id="KW-1185">Reference proteome</keyword>
<feature type="compositionally biased region" description="Polar residues" evidence="8">
    <location>
        <begin position="423"/>
        <end position="443"/>
    </location>
</feature>
<dbReference type="AlphaFoldDB" id="A0A663E123"/>
<evidence type="ECO:0000259" key="9">
    <source>
        <dbReference type="Pfam" id="PF21366"/>
    </source>
</evidence>
<feature type="domain" description="TRAFD1/XAF1 zinc finger" evidence="9">
    <location>
        <begin position="95"/>
        <end position="137"/>
    </location>
</feature>
<dbReference type="GO" id="GO:0005739">
    <property type="term" value="C:mitochondrion"/>
    <property type="evidence" value="ECO:0007669"/>
    <property type="project" value="TreeGrafter"/>
</dbReference>
<dbReference type="PANTHER" id="PTHR16295">
    <property type="entry name" value="TRAF-TYPE ZINC FINGER PROTEIN-RELATED"/>
    <property type="match status" value="1"/>
</dbReference>
<evidence type="ECO:0000256" key="5">
    <source>
        <dbReference type="ARBA" id="ARBA00022990"/>
    </source>
</evidence>
<dbReference type="InParanoid" id="A0A663E123"/>
<dbReference type="GO" id="GO:0045824">
    <property type="term" value="P:negative regulation of innate immune response"/>
    <property type="evidence" value="ECO:0007669"/>
    <property type="project" value="Ensembl"/>
</dbReference>
<organism evidence="10 11">
    <name type="scientific">Aquila chrysaetos chrysaetos</name>
    <dbReference type="NCBI Taxonomy" id="223781"/>
    <lineage>
        <taxon>Eukaryota</taxon>
        <taxon>Metazoa</taxon>
        <taxon>Chordata</taxon>
        <taxon>Craniata</taxon>
        <taxon>Vertebrata</taxon>
        <taxon>Euteleostomi</taxon>
        <taxon>Archelosauria</taxon>
        <taxon>Archosauria</taxon>
        <taxon>Dinosauria</taxon>
        <taxon>Saurischia</taxon>
        <taxon>Theropoda</taxon>
        <taxon>Coelurosauria</taxon>
        <taxon>Aves</taxon>
        <taxon>Neognathae</taxon>
        <taxon>Neoaves</taxon>
        <taxon>Telluraves</taxon>
        <taxon>Accipitrimorphae</taxon>
        <taxon>Accipitriformes</taxon>
        <taxon>Accipitridae</taxon>
        <taxon>Accipitrinae</taxon>
        <taxon>Aquila</taxon>
    </lineage>
</organism>
<dbReference type="Pfam" id="PF21366">
    <property type="entry name" value="TRAFD1-XIAF1_ZnF"/>
    <property type="match status" value="1"/>
</dbReference>
<sequence>MAIAAVSEAETRLCGNCKKDIPAANFIIHEIHCSRNIEVCHYCSESVPKSEMKNHIESEHVQVTCKCRMKIENSLLKDHEASACPLRPALCQYCDIQLTFEKLQDHEIYCGARTETCGGCGRNIMVKDLKEHPQVCGQEVKQLRGSRTVPRFEDEDADLHALRDSRNRLRSEDELEQLERNENIHSSLYEDWNADLDYVLALSLQNENNPHNNTAAEIPSDFWEKYYTKESVPSACLNETDKSNIFSCDSLVAFSTSKHIKNNDIIMLPCEFCEELYPAEDLILHQTGCNPASAFASFSKRSSPNPREHDGLRPIAVGSKSCRSCSSSQPQAVQAEGNIMIPCEFCGIQLEEETLFHHQHHCDLRPASPAASFPAQQLLSPQANRERRESPELARRRIRHQGDVSPQCAEGFGQQRLGYPAQGTKSPSNTANARNAPLSSSVRASDAPDLRGKPRKVAGNEGRPKNRGASGSAGGTTPRVRPTQNFHSEAFISSFSRTSPAQPSTSNGGGKNLGMSDGPVGFRRRNTKAKAQSPASGRPEEK</sequence>
<evidence type="ECO:0000313" key="11">
    <source>
        <dbReference type="Proteomes" id="UP000472275"/>
    </source>
</evidence>
<reference evidence="10" key="1">
    <citation type="submission" date="2025-08" db="UniProtKB">
        <authorList>
            <consortium name="Ensembl"/>
        </authorList>
    </citation>
    <scope>IDENTIFICATION</scope>
</reference>
<keyword evidence="2" id="KW-0479">Metal-binding</keyword>
<evidence type="ECO:0000256" key="1">
    <source>
        <dbReference type="ARBA" id="ARBA00022553"/>
    </source>
</evidence>
<keyword evidence="3" id="KW-0863">Zinc-finger</keyword>
<evidence type="ECO:0000256" key="4">
    <source>
        <dbReference type="ARBA" id="ARBA00022833"/>
    </source>
</evidence>
<comment type="function">
    <text evidence="6">Negative feedback regulator that controls excessive innate immune responses. Regulates both Toll-like receptor 4 (TLR4) and DDX58/RIG1-like helicases (RLH) pathways. May inhibit the LTR pathway by direct interaction with TRAF6 and attenuation of NF-kappa-B activation. May negatively regulate the RLH pathway downstream from MAVS and upstream of NF-kappa-B and IRF3.</text>
</comment>
<feature type="compositionally biased region" description="Polar residues" evidence="8">
    <location>
        <begin position="482"/>
        <end position="506"/>
    </location>
</feature>
<dbReference type="RefSeq" id="XP_029881912.1">
    <property type="nucleotide sequence ID" value="XM_030026052.2"/>
</dbReference>
<feature type="region of interest" description="Disordered" evidence="8">
    <location>
        <begin position="377"/>
        <end position="542"/>
    </location>
</feature>
<dbReference type="GeneTree" id="ENSGT00530000063869"/>
<keyword evidence="5" id="KW-0007">Acetylation</keyword>
<accession>A0A663E123</accession>
<dbReference type="InterPro" id="IPR013083">
    <property type="entry name" value="Znf_RING/FYVE/PHD"/>
</dbReference>
<evidence type="ECO:0000256" key="3">
    <source>
        <dbReference type="ARBA" id="ARBA00022771"/>
    </source>
</evidence>
<dbReference type="CTD" id="10906"/>
<reference evidence="10" key="2">
    <citation type="submission" date="2025-09" db="UniProtKB">
        <authorList>
            <consortium name="Ensembl"/>
        </authorList>
    </citation>
    <scope>IDENTIFICATION</scope>
</reference>
<gene>
    <name evidence="10" type="primary">TRAFD1</name>
</gene>
<dbReference type="Proteomes" id="UP000472275">
    <property type="component" value="Chromosome 9"/>
</dbReference>
<dbReference type="GO" id="GO:0008270">
    <property type="term" value="F:zinc ion binding"/>
    <property type="evidence" value="ECO:0007669"/>
    <property type="project" value="UniProtKB-KW"/>
</dbReference>
<dbReference type="Gene3D" id="3.30.40.10">
    <property type="entry name" value="Zinc/RING finger domain, C3HC4 (zinc finger)"/>
    <property type="match status" value="2"/>
</dbReference>
<evidence type="ECO:0000313" key="10">
    <source>
        <dbReference type="Ensembl" id="ENSACCP00020005922.1"/>
    </source>
</evidence>
<dbReference type="Ensembl" id="ENSACCT00020006173.1">
    <property type="protein sequence ID" value="ENSACCP00020005922.1"/>
    <property type="gene ID" value="ENSACCG00020004057.1"/>
</dbReference>
<dbReference type="GeneID" id="115346224"/>
<dbReference type="InterPro" id="IPR049439">
    <property type="entry name" value="TRAFD1-XIAF1_Znf"/>
</dbReference>
<name>A0A663E123_AQUCH</name>